<gene>
    <name evidence="1" type="ORF">AC058_13495</name>
</gene>
<protein>
    <submittedName>
        <fullName evidence="1">Uncharacterized protein</fullName>
    </submittedName>
</protein>
<dbReference type="EMBL" id="LFZS01000008">
    <property type="protein sequence ID" value="ONN53936.1"/>
    <property type="molecule type" value="Genomic_DNA"/>
</dbReference>
<evidence type="ECO:0000313" key="2">
    <source>
        <dbReference type="Proteomes" id="UP000189376"/>
    </source>
</evidence>
<accession>A0A1V2UVK9</accession>
<evidence type="ECO:0000313" key="1">
    <source>
        <dbReference type="EMBL" id="ONN53936.1"/>
    </source>
</evidence>
<proteinExistence type="predicted"/>
<dbReference type="Proteomes" id="UP000189376">
    <property type="component" value="Unassembled WGS sequence"/>
</dbReference>
<sequence length="284" mass="32048">MNKIKKNVTVRFFSIETSQSFFKSFTANYIAAYKSDLHSRIFTIKNTKHLVKTTSSDDRRFFLTVVKERNTWQAKATRDGTISSLLLNQGMIGDPYYFCVLPDKKIVFGFTTGPIGSLKSVAKFALEQFNSERVSKLNLTLIPKEKEFSRLLELTNYHSLHFKINSSSLVDLTDDAPQLIKNLGAAPYIDSNVQLSLDLECSDDPESILTQESLIEIVNYLSDSETCSILKVKGVDKEGKKVNLDFGNAFINYKTEISTRVNYIDENTAFNILNAATELTNSIN</sequence>
<dbReference type="AlphaFoldDB" id="A0A1V2UVK9"/>
<dbReference type="RefSeq" id="WP_077169687.1">
    <property type="nucleotide sequence ID" value="NZ_LFZS01000008.1"/>
</dbReference>
<comment type="caution">
    <text evidence="1">The sequence shown here is derived from an EMBL/GenBank/DDBJ whole genome shotgun (WGS) entry which is preliminary data.</text>
</comment>
<name>A0A1V2UVK9_9GAMM</name>
<organism evidence="1 2">
    <name type="scientific">Acinetobacter genomosp. 33YU</name>
    <dbReference type="NCBI Taxonomy" id="1675530"/>
    <lineage>
        <taxon>Bacteria</taxon>
        <taxon>Pseudomonadati</taxon>
        <taxon>Pseudomonadota</taxon>
        <taxon>Gammaproteobacteria</taxon>
        <taxon>Moraxellales</taxon>
        <taxon>Moraxellaceae</taxon>
        <taxon>Acinetobacter</taxon>
    </lineage>
</organism>
<reference evidence="1 2" key="1">
    <citation type="submission" date="2015-07" db="EMBL/GenBank/DDBJ databases">
        <title>Acinetobacter yuneri, a novel member of Acinetobacter calcoaceticus-Acinetobacter baumannii complex isolated from clinical specimen.</title>
        <authorList>
            <person name="Yu Y."/>
        </authorList>
    </citation>
    <scope>NUCLEOTIDE SEQUENCE [LARGE SCALE GENOMIC DNA]</scope>
    <source>
        <strain evidence="1 2">A362</strain>
    </source>
</reference>
<keyword evidence="2" id="KW-1185">Reference proteome</keyword>